<dbReference type="EMBL" id="CP001785">
    <property type="protein sequence ID" value="ACX52453.1"/>
    <property type="molecule type" value="Genomic_DNA"/>
</dbReference>
<dbReference type="Proteomes" id="UP000002620">
    <property type="component" value="Chromosome"/>
</dbReference>
<evidence type="ECO:0000313" key="3">
    <source>
        <dbReference type="Proteomes" id="UP000002620"/>
    </source>
</evidence>
<dbReference type="HOGENOM" id="CLU_1159205_0_0_9"/>
<reference evidence="2 3" key="1">
    <citation type="submission" date="2009-10" db="EMBL/GenBank/DDBJ databases">
        <title>Complete sequence of chromosome of Ammonifex degensii KC4.</title>
        <authorList>
            <consortium name="US DOE Joint Genome Institute"/>
            <person name="Kerfeld C."/>
            <person name="Goodner B."/>
            <person name="Huber H."/>
            <person name="Stetter K."/>
            <person name="Lucas S."/>
            <person name="Copeland A."/>
            <person name="Lapidus A."/>
            <person name="Glavina del Rio T."/>
            <person name="Dalin E."/>
            <person name="Tice H."/>
            <person name="Bruce D."/>
            <person name="Goodwin L."/>
            <person name="Pitluck S."/>
            <person name="Saunders E."/>
            <person name="Brettin T."/>
            <person name="Detter J.C."/>
            <person name="Han C."/>
            <person name="Larimer F."/>
            <person name="Land M."/>
            <person name="Hauser L."/>
            <person name="Kyrpides N."/>
            <person name="Ovchinnikova G."/>
            <person name="Richardson P."/>
        </authorList>
    </citation>
    <scope>NUCLEOTIDE SEQUENCE [LARGE SCALE GENOMIC DNA]</scope>
    <source>
        <strain evidence="3">DSM 10501 / KC4</strain>
    </source>
</reference>
<keyword evidence="1" id="KW-1133">Transmembrane helix</keyword>
<feature type="transmembrane region" description="Helical" evidence="1">
    <location>
        <begin position="151"/>
        <end position="173"/>
    </location>
</feature>
<accession>C9R824</accession>
<evidence type="ECO:0000313" key="2">
    <source>
        <dbReference type="EMBL" id="ACX52453.1"/>
    </source>
</evidence>
<gene>
    <name evidence="2" type="ordered locus">Adeg_1348</name>
</gene>
<dbReference type="AlphaFoldDB" id="C9R824"/>
<keyword evidence="3" id="KW-1185">Reference proteome</keyword>
<protein>
    <submittedName>
        <fullName evidence="2">Uncharacterized protein</fullName>
    </submittedName>
</protein>
<proteinExistence type="predicted"/>
<keyword evidence="1" id="KW-0472">Membrane</keyword>
<evidence type="ECO:0000256" key="1">
    <source>
        <dbReference type="SAM" id="Phobius"/>
    </source>
</evidence>
<dbReference type="Pfam" id="PF15956">
    <property type="entry name" value="DUF4760"/>
    <property type="match status" value="1"/>
</dbReference>
<dbReference type="InterPro" id="IPR031876">
    <property type="entry name" value="DUF4760"/>
</dbReference>
<sequence>MQRSVSRAEARRIVLDIYERFFTREECRRILREIARQRETGKYHKFWVDLKDSPLPGELDDADLDEYLGYFELLGALVRRRTVFFEDVNDLFGYYVEAAWEHPSIREYVEEIRRESGDPTAYEHFQYLAGRVAARTEADVRRGEGGRVRHFVYGAVAFAAAAAVAGWLVGWGVGRVIQTVLNSSPELLPQGAAAASAGLGLITQVFILTFLWHREREAGFAIYVSRTKSEKASRHTAIR</sequence>
<feature type="transmembrane region" description="Helical" evidence="1">
    <location>
        <begin position="193"/>
        <end position="212"/>
    </location>
</feature>
<dbReference type="KEGG" id="adg:Adeg_1348"/>
<organism evidence="2 3">
    <name type="scientific">Ammonifex degensii (strain DSM 10501 / KC4)</name>
    <dbReference type="NCBI Taxonomy" id="429009"/>
    <lineage>
        <taxon>Bacteria</taxon>
        <taxon>Bacillati</taxon>
        <taxon>Bacillota</taxon>
        <taxon>Clostridia</taxon>
        <taxon>Thermoanaerobacterales</taxon>
        <taxon>Thermoanaerobacteraceae</taxon>
        <taxon>Ammonifex</taxon>
    </lineage>
</organism>
<name>C9R824_AMMDK</name>
<keyword evidence="1" id="KW-0812">Transmembrane</keyword>